<protein>
    <submittedName>
        <fullName evidence="2">Secreted protein</fullName>
    </submittedName>
</protein>
<evidence type="ECO:0000313" key="2">
    <source>
        <dbReference type="WBParaSite" id="Pan_g1430.t1"/>
    </source>
</evidence>
<dbReference type="AlphaFoldDB" id="A0A7E4UYB8"/>
<proteinExistence type="predicted"/>
<reference evidence="2" key="2">
    <citation type="submission" date="2020-10" db="UniProtKB">
        <authorList>
            <consortium name="WormBaseParasite"/>
        </authorList>
    </citation>
    <scope>IDENTIFICATION</scope>
</reference>
<name>A0A7E4UYB8_PANRE</name>
<evidence type="ECO:0000313" key="1">
    <source>
        <dbReference type="Proteomes" id="UP000492821"/>
    </source>
</evidence>
<accession>A0A7E4UYB8</accession>
<keyword evidence="1" id="KW-1185">Reference proteome</keyword>
<organism evidence="1 2">
    <name type="scientific">Panagrellus redivivus</name>
    <name type="common">Microworm</name>
    <dbReference type="NCBI Taxonomy" id="6233"/>
    <lineage>
        <taxon>Eukaryota</taxon>
        <taxon>Metazoa</taxon>
        <taxon>Ecdysozoa</taxon>
        <taxon>Nematoda</taxon>
        <taxon>Chromadorea</taxon>
        <taxon>Rhabditida</taxon>
        <taxon>Tylenchina</taxon>
        <taxon>Panagrolaimomorpha</taxon>
        <taxon>Panagrolaimoidea</taxon>
        <taxon>Panagrolaimidae</taxon>
        <taxon>Panagrellus</taxon>
    </lineage>
</organism>
<dbReference type="WBParaSite" id="Pan_g1430.t1">
    <property type="protein sequence ID" value="Pan_g1430.t1"/>
    <property type="gene ID" value="Pan_g1430"/>
</dbReference>
<sequence length="112" mass="12353">MTRPNVLKGGPGRPVCRLSLPSSTAAFSLGFLLLSEFFSFLTADRTDMFCPAVTGDTPECTSLNVGHVSMRDYIALGIWPTLLILRRQSGQLQNCEELQLRSKKSKFVTANE</sequence>
<reference evidence="1" key="1">
    <citation type="journal article" date="2013" name="Genetics">
        <title>The draft genome and transcriptome of Panagrellus redivivus are shaped by the harsh demands of a free-living lifestyle.</title>
        <authorList>
            <person name="Srinivasan J."/>
            <person name="Dillman A.R."/>
            <person name="Macchietto M.G."/>
            <person name="Heikkinen L."/>
            <person name="Lakso M."/>
            <person name="Fracchia K.M."/>
            <person name="Antoshechkin I."/>
            <person name="Mortazavi A."/>
            <person name="Wong G."/>
            <person name="Sternberg P.W."/>
        </authorList>
    </citation>
    <scope>NUCLEOTIDE SEQUENCE [LARGE SCALE GENOMIC DNA]</scope>
    <source>
        <strain evidence="1">MT8872</strain>
    </source>
</reference>
<dbReference type="Proteomes" id="UP000492821">
    <property type="component" value="Unassembled WGS sequence"/>
</dbReference>